<dbReference type="EMBL" id="CP043939">
    <property type="protein sequence ID" value="QER68056.1"/>
    <property type="molecule type" value="Genomic_DNA"/>
</dbReference>
<protein>
    <recommendedName>
        <fullName evidence="3">Mga helix-turn-helix domain-containing protein</fullName>
    </recommendedName>
</protein>
<proteinExistence type="predicted"/>
<dbReference type="AlphaFoldDB" id="A0A5P1X2L4"/>
<keyword evidence="2" id="KW-1185">Reference proteome</keyword>
<gene>
    <name evidence="1" type="ORF">F0161_09490</name>
</gene>
<evidence type="ECO:0000313" key="2">
    <source>
        <dbReference type="Proteomes" id="UP000325295"/>
    </source>
</evidence>
<name>A0A5P1X2L4_9LACO</name>
<sequence>MLEVMVKDAVFRDTELIKIQILNILVNLPNHSILDKDIIKQTGVSQFRLQNLIEELDTEINQHIVDPDVSFKYENNYLTTQNLTCSHIKIIRLEYIVNSNSFKIMRYNQFENNRYKLHDFLEDNGIGQPNYYHLRKELEPLLERKTVFAMVPTYIDNFEYVKRRKLASLFYSYYTDVRDPFPEVSETVTEFINLIASKMPFDLSHANTAKLRICISVQLMRIKNKNFLKNYSVPMTLKTEELANEFSLIYKQFAQDDDVDALTEAVFLLSICYSQIVVKDPAKYGQFVEFDSYIQKKNHSLYTFLDKLLEINASDHGFSPAEIDQKIGYILRLNEWLLIFDLGFINGVPDSVYQSLVAKYPQRSLVSDQYVDKLITTFDLDLEEQSLNYLKYNYLIGFMEIIPDDSVDKNVNIALDYANSFAYADYVKMLLRRYPSIHIDDCLSDHTDIYMTDVYSDFVKIPQVVWPNLPDKKELIAFEKIVQNTQFNKIKLAD</sequence>
<evidence type="ECO:0000313" key="1">
    <source>
        <dbReference type="EMBL" id="QER68056.1"/>
    </source>
</evidence>
<dbReference type="KEGG" id="lnn:F0161_09490"/>
<accession>A0A5P1X2L4</accession>
<organism evidence="1 2">
    <name type="scientific">Paucilactobacillus nenjiangensis</name>
    <dbReference type="NCBI Taxonomy" id="1296540"/>
    <lineage>
        <taxon>Bacteria</taxon>
        <taxon>Bacillati</taxon>
        <taxon>Bacillota</taxon>
        <taxon>Bacilli</taxon>
        <taxon>Lactobacillales</taxon>
        <taxon>Lactobacillaceae</taxon>
        <taxon>Paucilactobacillus</taxon>
    </lineage>
</organism>
<dbReference type="OrthoDB" id="2143991at2"/>
<dbReference type="Proteomes" id="UP000325295">
    <property type="component" value="Chromosome"/>
</dbReference>
<dbReference type="RefSeq" id="WP_150204416.1">
    <property type="nucleotide sequence ID" value="NZ_CAXYVY010000025.1"/>
</dbReference>
<reference evidence="1 2" key="1">
    <citation type="submission" date="2019-09" db="EMBL/GenBank/DDBJ databases">
        <title>Complete Genome Sequence of Lactobacillus nenjiangensis SH-Y15, isolated from sauerkraut.</title>
        <authorList>
            <person name="Yang H."/>
        </authorList>
    </citation>
    <scope>NUCLEOTIDE SEQUENCE [LARGE SCALE GENOMIC DNA]</scope>
    <source>
        <strain evidence="1 2">SH-Y15</strain>
    </source>
</reference>
<evidence type="ECO:0008006" key="3">
    <source>
        <dbReference type="Google" id="ProtNLM"/>
    </source>
</evidence>